<name>A0A7T7ZWX0_9FLAO</name>
<dbReference type="EMBL" id="CP067018">
    <property type="protein sequence ID" value="QQN57519.1"/>
    <property type="molecule type" value="Genomic_DNA"/>
</dbReference>
<evidence type="ECO:0000313" key="1">
    <source>
        <dbReference type="EMBL" id="QQN57519.1"/>
    </source>
</evidence>
<evidence type="ECO:0000313" key="2">
    <source>
        <dbReference type="Proteomes" id="UP000595426"/>
    </source>
</evidence>
<dbReference type="OrthoDB" id="1431170at2"/>
<dbReference type="AlphaFoldDB" id="A0A7T7ZWX0"/>
<keyword evidence="2" id="KW-1185">Reference proteome</keyword>
<dbReference type="Proteomes" id="UP000595426">
    <property type="component" value="Chromosome"/>
</dbReference>
<dbReference type="GeneID" id="93131827"/>
<reference evidence="1 2" key="1">
    <citation type="submission" date="2020-12" db="EMBL/GenBank/DDBJ databases">
        <title>FDA dAtabase for Regulatory Grade micrObial Sequences (FDA-ARGOS): Supporting development and validation of Infectious Disease Dx tests.</title>
        <authorList>
            <person name="Kerrigan L."/>
            <person name="Long C."/>
            <person name="Tallon L."/>
            <person name="Sadzewicz L."/>
            <person name="Zhao X."/>
            <person name="Boylan J."/>
            <person name="Ott S."/>
            <person name="Bowen H."/>
            <person name="Vavikolanu K."/>
            <person name="Mehta A."/>
            <person name="Aluvathingal J."/>
            <person name="Nadendla S."/>
            <person name="Yan Y."/>
            <person name="Sichtig H."/>
        </authorList>
    </citation>
    <scope>NUCLEOTIDE SEQUENCE [LARGE SCALE GENOMIC DNA]</scope>
    <source>
        <strain evidence="1 2">FDAARGOS_1031</strain>
    </source>
</reference>
<dbReference type="RefSeq" id="WP_034871268.1">
    <property type="nucleotide sequence ID" value="NZ_CBCSDR010000005.1"/>
</dbReference>
<proteinExistence type="predicted"/>
<protein>
    <submittedName>
        <fullName evidence="1">Uncharacterized protein</fullName>
    </submittedName>
</protein>
<dbReference type="KEGG" id="egm:AYC65_02880"/>
<sequence length="158" mass="17828">MANVDSYTDDELKEALIKSNGQPTVAAKMLDVTYISVYGRIRRNPDLLDIQKSARQKTFQDLHNFQIGAVLGGTMKTPEFDEEGSIKKDEDGKVVYYDAVVGVNTRMEYASRLMTLFKSDEGIKNEMLLETKQTVDYSKLSDDTIRDLLNAESSENID</sequence>
<gene>
    <name evidence="1" type="ORF">I6H88_13805</name>
</gene>
<accession>A0A7T7ZWX0</accession>
<organism evidence="1 2">
    <name type="scientific">Elizabethkingia bruuniana</name>
    <dbReference type="NCBI Taxonomy" id="1756149"/>
    <lineage>
        <taxon>Bacteria</taxon>
        <taxon>Pseudomonadati</taxon>
        <taxon>Bacteroidota</taxon>
        <taxon>Flavobacteriia</taxon>
        <taxon>Flavobacteriales</taxon>
        <taxon>Weeksellaceae</taxon>
        <taxon>Elizabethkingia</taxon>
    </lineage>
</organism>